<feature type="non-terminal residue" evidence="2">
    <location>
        <position position="1"/>
    </location>
</feature>
<sequence length="212" mass="23153">GKTILGLGDSITQADGCEAGWIMRTANNLGMVGVNEGINGSTIAVKESSPTDRDPMVTRYPDMPDADVVVVLGGSNDWFYAWTPIGEFADRTNYTFYGALHNLILGLMQKYADSLIVFATPIKRGNAADLTNSNGKTLDDYCDIIREVCAYYGVAVLDCNRDVQLAPFIPWQNNKYFLTVSGQEEADYTHPNDLGHTKIAAYITGQIKALVP</sequence>
<keyword evidence="2" id="KW-0378">Hydrolase</keyword>
<organism evidence="2 3">
    <name type="scientific">Solibaculum intestinale</name>
    <dbReference type="NCBI Taxonomy" id="3133165"/>
    <lineage>
        <taxon>Bacteria</taxon>
        <taxon>Bacillati</taxon>
        <taxon>Bacillota</taxon>
        <taxon>Clostridia</taxon>
        <taxon>Eubacteriales</taxon>
        <taxon>Oscillospiraceae</taxon>
        <taxon>Solibaculum</taxon>
    </lineage>
</organism>
<dbReference type="InterPro" id="IPR036514">
    <property type="entry name" value="SGNH_hydro_sf"/>
</dbReference>
<dbReference type="SUPFAM" id="SSF52266">
    <property type="entry name" value="SGNH hydrolase"/>
    <property type="match status" value="1"/>
</dbReference>
<reference evidence="2 3" key="1">
    <citation type="submission" date="2024-03" db="EMBL/GenBank/DDBJ databases">
        <title>Human intestinal bacterial collection.</title>
        <authorList>
            <person name="Pauvert C."/>
            <person name="Hitch T.C.A."/>
            <person name="Clavel T."/>
        </authorList>
    </citation>
    <scope>NUCLEOTIDE SEQUENCE [LARGE SCALE GENOMIC DNA]</scope>
    <source>
        <strain evidence="2 3">CLA-JM-H44</strain>
    </source>
</reference>
<gene>
    <name evidence="2" type="ORF">WMO26_13570</name>
</gene>
<evidence type="ECO:0000259" key="1">
    <source>
        <dbReference type="Pfam" id="PF13472"/>
    </source>
</evidence>
<accession>A0ABV1E3G0</accession>
<dbReference type="EC" id="3.1.-.-" evidence="2"/>
<feature type="domain" description="SGNH hydrolase-type esterase" evidence="1">
    <location>
        <begin position="7"/>
        <end position="197"/>
    </location>
</feature>
<dbReference type="CDD" id="cd00229">
    <property type="entry name" value="SGNH_hydrolase"/>
    <property type="match status" value="1"/>
</dbReference>
<evidence type="ECO:0000313" key="3">
    <source>
        <dbReference type="Proteomes" id="UP001489509"/>
    </source>
</evidence>
<dbReference type="Pfam" id="PF13472">
    <property type="entry name" value="Lipase_GDSL_2"/>
    <property type="match status" value="1"/>
</dbReference>
<dbReference type="Proteomes" id="UP001489509">
    <property type="component" value="Unassembled WGS sequence"/>
</dbReference>
<dbReference type="Gene3D" id="3.40.50.1110">
    <property type="entry name" value="SGNH hydrolase"/>
    <property type="match status" value="1"/>
</dbReference>
<keyword evidence="3" id="KW-1185">Reference proteome</keyword>
<comment type="caution">
    <text evidence="2">The sequence shown here is derived from an EMBL/GenBank/DDBJ whole genome shotgun (WGS) entry which is preliminary data.</text>
</comment>
<dbReference type="GO" id="GO:0016787">
    <property type="term" value="F:hydrolase activity"/>
    <property type="evidence" value="ECO:0007669"/>
    <property type="project" value="UniProtKB-KW"/>
</dbReference>
<name>A0ABV1E3G0_9FIRM</name>
<dbReference type="InterPro" id="IPR051532">
    <property type="entry name" value="Ester_Hydrolysis_Enzymes"/>
</dbReference>
<dbReference type="EMBL" id="JBBMFD010000067">
    <property type="protein sequence ID" value="MEQ2441848.1"/>
    <property type="molecule type" value="Genomic_DNA"/>
</dbReference>
<evidence type="ECO:0000313" key="2">
    <source>
        <dbReference type="EMBL" id="MEQ2441848.1"/>
    </source>
</evidence>
<protein>
    <submittedName>
        <fullName evidence="2">SGNH/GDSL hydrolase family protein</fullName>
        <ecNumber evidence="2">3.1.-.-</ecNumber>
    </submittedName>
</protein>
<dbReference type="PANTHER" id="PTHR30383">
    <property type="entry name" value="THIOESTERASE 1/PROTEASE 1/LYSOPHOSPHOLIPASE L1"/>
    <property type="match status" value="1"/>
</dbReference>
<dbReference type="PANTHER" id="PTHR30383:SF29">
    <property type="entry name" value="SGNH HYDROLASE-TYPE ESTERASE DOMAIN-CONTAINING PROTEIN"/>
    <property type="match status" value="1"/>
</dbReference>
<dbReference type="RefSeq" id="WP_349221152.1">
    <property type="nucleotide sequence ID" value="NZ_JBBMFD010000067.1"/>
</dbReference>
<proteinExistence type="predicted"/>
<dbReference type="InterPro" id="IPR013830">
    <property type="entry name" value="SGNH_hydro"/>
</dbReference>